<evidence type="ECO:0000256" key="2">
    <source>
        <dbReference type="SAM" id="MobiDB-lite"/>
    </source>
</evidence>
<evidence type="ECO:0000313" key="4">
    <source>
        <dbReference type="Proteomes" id="UP000184330"/>
    </source>
</evidence>
<gene>
    <name evidence="3" type="ORF">PAC_15205</name>
</gene>
<feature type="region of interest" description="Disordered" evidence="2">
    <location>
        <begin position="722"/>
        <end position="816"/>
    </location>
</feature>
<feature type="compositionally biased region" description="Polar residues" evidence="2">
    <location>
        <begin position="770"/>
        <end position="807"/>
    </location>
</feature>
<feature type="region of interest" description="Disordered" evidence="2">
    <location>
        <begin position="971"/>
        <end position="1012"/>
    </location>
</feature>
<proteinExistence type="predicted"/>
<protein>
    <submittedName>
        <fullName evidence="3">Uncharacterized protein</fullName>
    </submittedName>
</protein>
<sequence>MFDSSMDPFASESESDTIQYGTPDEDDGGILCDGKQSLGLEFSYASDWRRPHAIREYHQNWMDGIKEASKLKNRAFTILDRGFDSKDVYTIEARHPDTGKLLGFILWNNGTIQYSNFGAQLSRKALNLGVSTKRDDADLVGIHGEGFKVASLVMIRRGYRVRYEASKYYWSFQFGGRDGDILYCKLTRMEGKKLEKQMEEYDAKARSGSARELKANIWEDVTVKIGRVQGKGNKVERADFLRWIKVSLDLDRPSKSIHTRHGSLILDDQFKGRIYLKSLLLEGESALPFKFCYDFCRGEVNRDRQRLSNPREEAKTLAQIWGEAVRLNEAIALPELIELLQANTHWADVNLAEEHISIETAKKIWQRLQDENAEGRRFYYCDQNGDRDIELITKSLQKEPAPLKKATWLALRRFNLISTPEEQGHHLLQNAPETDLPKTPYSKDVERALRCVLALDSRTRDLRLHFRSGANAELDVLLQCSNLLVNDKWLDFQASHEKSPCSLFLEATAERISIDRFSCSHIIKNLHDLVLVELSKGSGTQQNRCSRSEDYLRQLVNEKIDQMPCMVEVVQGEAAGVLEVSWIHVESEKISRLHRLELKGRITMHRESTCADKKSELLALSGASERELPSPEGGGLIENSHQIGSCGCPEKIVSLKDRRAVFHGLSYAEEYFPMVARTDTPAFFALPPNALRPKAPGIDLSGRPAPIQECASPALLAMHEDYDRDGQNGGFENLYDDSNSDEGNMNYDTPLEDSSRRGSVSDGGSDMSRLNGTVGSKSESPASLPHAQSQEDSISQPDDGESQSQHKQLMAEDRQIPNLKAEIEKRKISEDAKDQHLQALKAEVATLRRQLDIQGQQSKQLMETQRELLALQEWELGEAKTELTAQAEALDINERQLEQSKGDVERLQSLLEDLNVKQAANASTANRPGGGQDKAMQALLDEVQQLKQQNKQLTFHLERADEEVRKALDMVGSATRRADASSATAKRKRIRKEYDEDEDALSPLEGAMKRAR</sequence>
<name>A0A1L7XJS2_9HELO</name>
<organism evidence="3 4">
    <name type="scientific">Phialocephala subalpina</name>
    <dbReference type="NCBI Taxonomy" id="576137"/>
    <lineage>
        <taxon>Eukaryota</taxon>
        <taxon>Fungi</taxon>
        <taxon>Dikarya</taxon>
        <taxon>Ascomycota</taxon>
        <taxon>Pezizomycotina</taxon>
        <taxon>Leotiomycetes</taxon>
        <taxon>Helotiales</taxon>
        <taxon>Mollisiaceae</taxon>
        <taxon>Phialocephala</taxon>
        <taxon>Phialocephala fortinii species complex</taxon>
    </lineage>
</organism>
<dbReference type="EMBL" id="FJOG01000030">
    <property type="protein sequence ID" value="CZR65305.1"/>
    <property type="molecule type" value="Genomic_DNA"/>
</dbReference>
<feature type="coiled-coil region" evidence="1">
    <location>
        <begin position="830"/>
        <end position="963"/>
    </location>
</feature>
<feature type="compositionally biased region" description="Low complexity" evidence="2">
    <location>
        <begin position="757"/>
        <end position="769"/>
    </location>
</feature>
<dbReference type="Proteomes" id="UP000184330">
    <property type="component" value="Unassembled WGS sequence"/>
</dbReference>
<accession>A0A1L7XJS2</accession>
<dbReference type="AlphaFoldDB" id="A0A1L7XJS2"/>
<reference evidence="3 4" key="1">
    <citation type="submission" date="2016-03" db="EMBL/GenBank/DDBJ databases">
        <authorList>
            <person name="Ploux O."/>
        </authorList>
    </citation>
    <scope>NUCLEOTIDE SEQUENCE [LARGE SCALE GENOMIC DNA]</scope>
    <source>
        <strain evidence="3 4">UAMH 11012</strain>
    </source>
</reference>
<dbReference type="OrthoDB" id="5376140at2759"/>
<evidence type="ECO:0000256" key="1">
    <source>
        <dbReference type="SAM" id="Coils"/>
    </source>
</evidence>
<feature type="region of interest" description="Disordered" evidence="2">
    <location>
        <begin position="1"/>
        <end position="26"/>
    </location>
</feature>
<keyword evidence="1" id="KW-0175">Coiled coil</keyword>
<keyword evidence="4" id="KW-1185">Reference proteome</keyword>
<evidence type="ECO:0000313" key="3">
    <source>
        <dbReference type="EMBL" id="CZR65305.1"/>
    </source>
</evidence>